<gene>
    <name evidence="1" type="ORF">UFOVP49_7</name>
</gene>
<reference evidence="1" key="1">
    <citation type="submission" date="2020-04" db="EMBL/GenBank/DDBJ databases">
        <authorList>
            <person name="Chiriac C."/>
            <person name="Salcher M."/>
            <person name="Ghai R."/>
            <person name="Kavagutti S V."/>
        </authorList>
    </citation>
    <scope>NUCLEOTIDE SEQUENCE</scope>
</reference>
<sequence>MYAKVKEHKTLVRDMQTSAILNIDESALRKHDTIMHQKQKEKTTQEQINSLKGDISEIKEMLKSLKDRGI</sequence>
<organism evidence="1">
    <name type="scientific">uncultured Caudovirales phage</name>
    <dbReference type="NCBI Taxonomy" id="2100421"/>
    <lineage>
        <taxon>Viruses</taxon>
        <taxon>Duplodnaviria</taxon>
        <taxon>Heunggongvirae</taxon>
        <taxon>Uroviricota</taxon>
        <taxon>Caudoviricetes</taxon>
        <taxon>Peduoviridae</taxon>
        <taxon>Maltschvirus</taxon>
        <taxon>Maltschvirus maltsch</taxon>
    </lineage>
</organism>
<dbReference type="EMBL" id="LR796178">
    <property type="protein sequence ID" value="CAB4124100.1"/>
    <property type="molecule type" value="Genomic_DNA"/>
</dbReference>
<evidence type="ECO:0000313" key="1">
    <source>
        <dbReference type="EMBL" id="CAB4124100.1"/>
    </source>
</evidence>
<name>A0A6J5KV73_9CAUD</name>
<accession>A0A6J5KV73</accession>
<proteinExistence type="predicted"/>
<protein>
    <submittedName>
        <fullName evidence="1">Uncharacterized protein</fullName>
    </submittedName>
</protein>